<dbReference type="Gene3D" id="3.30.70.100">
    <property type="match status" value="1"/>
</dbReference>
<evidence type="ECO:0000256" key="3">
    <source>
        <dbReference type="ARBA" id="ARBA00022475"/>
    </source>
</evidence>
<feature type="transmembrane region" description="Helical" evidence="7">
    <location>
        <begin position="95"/>
        <end position="118"/>
    </location>
</feature>
<feature type="transmembrane region" description="Helical" evidence="7">
    <location>
        <begin position="161"/>
        <end position="179"/>
    </location>
</feature>
<evidence type="ECO:0000256" key="2">
    <source>
        <dbReference type="ARBA" id="ARBA00008017"/>
    </source>
</evidence>
<dbReference type="EMBL" id="LSBA01000009">
    <property type="protein sequence ID" value="KXZ20784.1"/>
    <property type="molecule type" value="Genomic_DNA"/>
</dbReference>
<evidence type="ECO:0000313" key="12">
    <source>
        <dbReference type="Proteomes" id="UP000075430"/>
    </source>
</evidence>
<feature type="transmembrane region" description="Helical" evidence="7">
    <location>
        <begin position="139"/>
        <end position="155"/>
    </location>
</feature>
<evidence type="ECO:0000256" key="4">
    <source>
        <dbReference type="ARBA" id="ARBA00022692"/>
    </source>
</evidence>
<dbReference type="GO" id="GO:0055085">
    <property type="term" value="P:transmembrane transport"/>
    <property type="evidence" value="ECO:0007669"/>
    <property type="project" value="InterPro"/>
</dbReference>
<dbReference type="SUPFAM" id="SSF50182">
    <property type="entry name" value="Sm-like ribonucleoproteins"/>
    <property type="match status" value="1"/>
</dbReference>
<accession>A0A150F9D7</accession>
<dbReference type="Proteomes" id="UP000075430">
    <property type="component" value="Unassembled WGS sequence"/>
</dbReference>
<dbReference type="InterPro" id="IPR045042">
    <property type="entry name" value="YnaI-like"/>
</dbReference>
<feature type="transmembrane region" description="Helical" evidence="7">
    <location>
        <begin position="14"/>
        <end position="34"/>
    </location>
</feature>
<evidence type="ECO:0000256" key="5">
    <source>
        <dbReference type="ARBA" id="ARBA00022989"/>
    </source>
</evidence>
<evidence type="ECO:0000256" key="6">
    <source>
        <dbReference type="ARBA" id="ARBA00023136"/>
    </source>
</evidence>
<dbReference type="Gene3D" id="2.30.30.60">
    <property type="match status" value="1"/>
</dbReference>
<keyword evidence="12" id="KW-1185">Reference proteome</keyword>
<dbReference type="Pfam" id="PF21082">
    <property type="entry name" value="MS_channel_3rd"/>
    <property type="match status" value="1"/>
</dbReference>
<dbReference type="Gene3D" id="1.10.287.1260">
    <property type="match status" value="1"/>
</dbReference>
<dbReference type="Pfam" id="PF00924">
    <property type="entry name" value="MS_channel_2nd"/>
    <property type="match status" value="1"/>
</dbReference>
<sequence length="371" mass="42296">MSKHFQTFFTLEHISQIGISLGILLAFLILRKLFVKYFFQLIYKLANKPKTDIFTQIAVAFDKPARWFFAALGLFLAIEYSPFLDGQMDIVKKMYRSLIVALLAWGLCNLTSASSFLFHKVNQRFELDMDDILAPFLSKVLRFVILALSVSVIAQEFNYDVNGFVAGLGLGGLAFALAAKDTITNFFGGIIIITEKPFTIGDWVETPTVTGGVEDITFRSTRFRTAQGALVTVPNSTLSMEAITNWTRMTKRQVTFSIRVSYATPIENLERCIIRLRKMLLEHEGVHDDTIMVNFDMFADSYYNLFFNFYTKTIVWAESLDVRQDINSRIIDIFAEEGVEFAYPGQTVFVKQKNQNDPFQVNQHSGEKERA</sequence>
<dbReference type="RefSeq" id="WP_061521413.1">
    <property type="nucleotide sequence ID" value="NZ_JAJJBV010000013.1"/>
</dbReference>
<dbReference type="InterPro" id="IPR010920">
    <property type="entry name" value="LSM_dom_sf"/>
</dbReference>
<evidence type="ECO:0000259" key="9">
    <source>
        <dbReference type="Pfam" id="PF21082"/>
    </source>
</evidence>
<proteinExistence type="inferred from homology"/>
<dbReference type="PANTHER" id="PTHR43634">
    <property type="entry name" value="OW CONDUCTANCE MECHANOSENSITIVE CHANNEL"/>
    <property type="match status" value="1"/>
</dbReference>
<comment type="similarity">
    <text evidence="2">Belongs to the MscS (TC 1.A.23) family.</text>
</comment>
<dbReference type="STRING" id="1793963.AXI58_14195"/>
<evidence type="ECO:0000256" key="7">
    <source>
        <dbReference type="SAM" id="Phobius"/>
    </source>
</evidence>
<feature type="domain" description="Mechanosensitive ion channel transmembrane helices 2/3" evidence="10">
    <location>
        <begin position="139"/>
        <end position="180"/>
    </location>
</feature>
<dbReference type="InterPro" id="IPR011014">
    <property type="entry name" value="MscS_channel_TM-2"/>
</dbReference>
<keyword evidence="6 7" id="KW-0472">Membrane</keyword>
<dbReference type="PANTHER" id="PTHR43634:SF2">
    <property type="entry name" value="LOW CONDUCTANCE MECHANOSENSITIVE CHANNEL YNAI"/>
    <property type="match status" value="1"/>
</dbReference>
<dbReference type="InterPro" id="IPR049142">
    <property type="entry name" value="MS_channel_1st"/>
</dbReference>
<feature type="transmembrane region" description="Helical" evidence="7">
    <location>
        <begin position="65"/>
        <end position="83"/>
    </location>
</feature>
<keyword evidence="3" id="KW-1003">Cell membrane</keyword>
<dbReference type="Pfam" id="PF21088">
    <property type="entry name" value="MS_channel_1st"/>
    <property type="match status" value="1"/>
</dbReference>
<dbReference type="InterPro" id="IPR006685">
    <property type="entry name" value="MscS_channel_2nd"/>
</dbReference>
<dbReference type="InterPro" id="IPR011066">
    <property type="entry name" value="MscS_channel_C_sf"/>
</dbReference>
<keyword evidence="5 7" id="KW-1133">Transmembrane helix</keyword>
<evidence type="ECO:0000256" key="1">
    <source>
        <dbReference type="ARBA" id="ARBA00004651"/>
    </source>
</evidence>
<evidence type="ECO:0000259" key="8">
    <source>
        <dbReference type="Pfam" id="PF00924"/>
    </source>
</evidence>
<evidence type="ECO:0000313" key="11">
    <source>
        <dbReference type="EMBL" id="KXZ20784.1"/>
    </source>
</evidence>
<organism evidence="11 12">
    <name type="scientific">Bacillus nakamurai</name>
    <dbReference type="NCBI Taxonomy" id="1793963"/>
    <lineage>
        <taxon>Bacteria</taxon>
        <taxon>Bacillati</taxon>
        <taxon>Bacillota</taxon>
        <taxon>Bacilli</taxon>
        <taxon>Bacillales</taxon>
        <taxon>Bacillaceae</taxon>
        <taxon>Bacillus</taxon>
    </lineage>
</organism>
<feature type="domain" description="Mechanosensitive ion channel MscS C-terminal" evidence="9">
    <location>
        <begin position="254"/>
        <end position="341"/>
    </location>
</feature>
<dbReference type="OrthoDB" id="9809206at2"/>
<dbReference type="InterPro" id="IPR023408">
    <property type="entry name" value="MscS_beta-dom_sf"/>
</dbReference>
<comment type="caution">
    <text evidence="11">The sequence shown here is derived from an EMBL/GenBank/DDBJ whole genome shotgun (WGS) entry which is preliminary data.</text>
</comment>
<gene>
    <name evidence="11" type="ORF">AXI58_14195</name>
</gene>
<protein>
    <submittedName>
        <fullName evidence="11">Mechanosensitive ion channel protein</fullName>
    </submittedName>
</protein>
<dbReference type="GO" id="GO:0005886">
    <property type="term" value="C:plasma membrane"/>
    <property type="evidence" value="ECO:0007669"/>
    <property type="project" value="UniProtKB-SubCell"/>
</dbReference>
<dbReference type="InterPro" id="IPR049278">
    <property type="entry name" value="MS_channel_C"/>
</dbReference>
<evidence type="ECO:0000259" key="10">
    <source>
        <dbReference type="Pfam" id="PF21088"/>
    </source>
</evidence>
<dbReference type="SUPFAM" id="SSF82689">
    <property type="entry name" value="Mechanosensitive channel protein MscS (YggB), C-terminal domain"/>
    <property type="match status" value="1"/>
</dbReference>
<comment type="subcellular location">
    <subcellularLocation>
        <location evidence="1">Cell membrane</location>
        <topology evidence="1">Multi-pass membrane protein</topology>
    </subcellularLocation>
</comment>
<dbReference type="SUPFAM" id="SSF82861">
    <property type="entry name" value="Mechanosensitive channel protein MscS (YggB), transmembrane region"/>
    <property type="match status" value="1"/>
</dbReference>
<name>A0A150F9D7_9BACI</name>
<dbReference type="AlphaFoldDB" id="A0A150F9D7"/>
<feature type="domain" description="Mechanosensitive ion channel MscS" evidence="8">
    <location>
        <begin position="181"/>
        <end position="248"/>
    </location>
</feature>
<reference evidence="12" key="1">
    <citation type="submission" date="2016-02" db="EMBL/GenBank/DDBJ databases">
        <authorList>
            <person name="Dunlap C."/>
        </authorList>
    </citation>
    <scope>NUCLEOTIDE SEQUENCE [LARGE SCALE GENOMIC DNA]</scope>
    <source>
        <strain evidence="12">NRRL B-41092</strain>
    </source>
</reference>
<keyword evidence="4 7" id="KW-0812">Transmembrane</keyword>